<evidence type="ECO:0000256" key="7">
    <source>
        <dbReference type="ARBA" id="ARBA00022737"/>
    </source>
</evidence>
<evidence type="ECO:0000313" key="15">
    <source>
        <dbReference type="Proteomes" id="UP000218231"/>
    </source>
</evidence>
<keyword evidence="7" id="KW-0677">Repeat</keyword>
<dbReference type="InterPro" id="IPR000152">
    <property type="entry name" value="EGF-type_Asp/Asn_hydroxyl_site"/>
</dbReference>
<evidence type="ECO:0000256" key="3">
    <source>
        <dbReference type="ARBA" id="ARBA00022525"/>
    </source>
</evidence>
<dbReference type="SMART" id="SM00179">
    <property type="entry name" value="EGF_CA"/>
    <property type="match status" value="6"/>
</dbReference>
<dbReference type="PANTHER" id="PTHR24050">
    <property type="entry name" value="PA14 DOMAIN-CONTAINING PROTEIN"/>
    <property type="match status" value="1"/>
</dbReference>
<dbReference type="Proteomes" id="UP000218231">
    <property type="component" value="Unassembled WGS sequence"/>
</dbReference>
<comment type="caution">
    <text evidence="14">The sequence shown here is derived from an EMBL/GenBank/DDBJ whole genome shotgun (WGS) entry which is preliminary data.</text>
</comment>
<dbReference type="OrthoDB" id="10060424at2759"/>
<dbReference type="FunFam" id="2.10.25.10:FF:000010">
    <property type="entry name" value="Pro-epidermal growth factor"/>
    <property type="match status" value="1"/>
</dbReference>
<dbReference type="FunFam" id="2.10.25.10:FF:000014">
    <property type="entry name" value="Latent-transforming growth factor beta-binding protein 3"/>
    <property type="match status" value="1"/>
</dbReference>
<dbReference type="InterPro" id="IPR052235">
    <property type="entry name" value="Nephronectin_domain"/>
</dbReference>
<reference evidence="14 15" key="1">
    <citation type="journal article" date="2017" name="Curr. Biol.">
        <title>Genome architecture and evolution of a unichromosomal asexual nematode.</title>
        <authorList>
            <person name="Fradin H."/>
            <person name="Zegar C."/>
            <person name="Gutwein M."/>
            <person name="Lucas J."/>
            <person name="Kovtun M."/>
            <person name="Corcoran D."/>
            <person name="Baugh L.R."/>
            <person name="Kiontke K."/>
            <person name="Gunsalus K."/>
            <person name="Fitch D.H."/>
            <person name="Piano F."/>
        </authorList>
    </citation>
    <scope>NUCLEOTIDE SEQUENCE [LARGE SCALE GENOMIC DNA]</scope>
    <source>
        <strain evidence="14">PF1309</strain>
    </source>
</reference>
<accession>A0A2A2JDX0</accession>
<feature type="signal peptide" evidence="12">
    <location>
        <begin position="1"/>
        <end position="21"/>
    </location>
</feature>
<name>A0A2A2JDX0_9BILA</name>
<keyword evidence="6 12" id="KW-0732">Signal</keyword>
<feature type="domain" description="EGF-like" evidence="13">
    <location>
        <begin position="442"/>
        <end position="482"/>
    </location>
</feature>
<sequence length="671" mass="73117">MTRIRLYQSIVLLILADLCLSNELSRCCGGGSRHFKKTSTCSNIKSEGSSATCVRAASICCLRTLLDESCDDGAQAAQVDETCPISINVLGGGLKKECCECCLLAKDILKRNEACIAPTGFSAACLRSFNKCCSSSGSFDLTHSNGGGSIITGRPYENTQMHLGDRCENAQCEHLCHDRGGDTVECSCRVGYDLAPDGYSCVVHVHRYRPASSFGMGSEKCINERGEYYDCSMAGLRNKAGIGEMAVREGEVPKRDSKIANNPWKMSTGAGEQKRGGAGSIPIRQNGKPTAIGCAKGWNYENGRCVDIDECQLLQDDCLESQRCFNLPGSFKCIRTLSCGTGYTMDSKTEQCTVHNLSCDPKKCGEGELQNPITGECISVQCPLGYYPKNGMCNDVDECAQQDRCSPSEECVNTPGSYRCQQKGNLCGNGYEVNKDSGFCEDIDECKTGMPCGNNMCINVLGSFKCRCNAGYEFNDITKRCEDIDECKKFADVDECSIGLAKCEQRCINTPGSYQCICDRGFALGVDGLTCEDIDECSVWAGSGNELCMGGCINTKGSYLCQCPPGYKIQPDGRTCIDIDECSASGECQGSERVCVNTLGSFKCHQIECPENYIHDYNNKNSVEDGYSCLKNCKEEDNVCIANITREILYQFRAIPSFKFIKFPIEVSFAI</sequence>
<dbReference type="GO" id="GO:0005576">
    <property type="term" value="C:extracellular region"/>
    <property type="evidence" value="ECO:0007669"/>
    <property type="project" value="InterPro"/>
</dbReference>
<dbReference type="EMBL" id="LIAE01010492">
    <property type="protein sequence ID" value="PAV59903.1"/>
    <property type="molecule type" value="Genomic_DNA"/>
</dbReference>
<evidence type="ECO:0000256" key="4">
    <source>
        <dbReference type="ARBA" id="ARBA00022530"/>
    </source>
</evidence>
<evidence type="ECO:0000259" key="13">
    <source>
        <dbReference type="PROSITE" id="PS50026"/>
    </source>
</evidence>
<keyword evidence="9" id="KW-0325">Glycoprotein</keyword>
<keyword evidence="5 10" id="KW-0245">EGF-like domain</keyword>
<dbReference type="PROSITE" id="PS01187">
    <property type="entry name" value="EGF_CA"/>
    <property type="match status" value="3"/>
</dbReference>
<dbReference type="InterPro" id="IPR000742">
    <property type="entry name" value="EGF"/>
</dbReference>
<dbReference type="InterPro" id="IPR026823">
    <property type="entry name" value="cEGF"/>
</dbReference>
<dbReference type="PANTHER" id="PTHR24050:SF28">
    <property type="entry name" value="UROMODULIN-LIKE"/>
    <property type="match status" value="1"/>
</dbReference>
<dbReference type="PROSITE" id="PS50026">
    <property type="entry name" value="EGF_3"/>
    <property type="match status" value="2"/>
</dbReference>
<dbReference type="FunFam" id="2.10.25.10:FF:000859">
    <property type="entry name" value="Fibulin-1"/>
    <property type="match status" value="1"/>
</dbReference>
<evidence type="ECO:0000256" key="8">
    <source>
        <dbReference type="ARBA" id="ARBA00023157"/>
    </source>
</evidence>
<evidence type="ECO:0000256" key="10">
    <source>
        <dbReference type="PROSITE-ProRule" id="PRU00076"/>
    </source>
</evidence>
<dbReference type="STRING" id="2018661.A0A2A2JDX0"/>
<dbReference type="InterPro" id="IPR009030">
    <property type="entry name" value="Growth_fac_rcpt_cys_sf"/>
</dbReference>
<gene>
    <name evidence="14" type="ORF">WR25_12503</name>
</gene>
<evidence type="ECO:0000313" key="14">
    <source>
        <dbReference type="EMBL" id="PAV59903.1"/>
    </source>
</evidence>
<evidence type="ECO:0000256" key="2">
    <source>
        <dbReference type="ARBA" id="ARBA00006127"/>
    </source>
</evidence>
<dbReference type="PROSITE" id="PS01177">
    <property type="entry name" value="ANAPHYLATOXIN_1"/>
    <property type="match status" value="1"/>
</dbReference>
<dbReference type="SMART" id="SM00181">
    <property type="entry name" value="EGF"/>
    <property type="match status" value="7"/>
</dbReference>
<evidence type="ECO:0000256" key="12">
    <source>
        <dbReference type="SAM" id="SignalP"/>
    </source>
</evidence>
<dbReference type="CDD" id="cd00054">
    <property type="entry name" value="EGF_CA"/>
    <property type="match status" value="2"/>
</dbReference>
<evidence type="ECO:0000256" key="11">
    <source>
        <dbReference type="SAM" id="MobiDB-lite"/>
    </source>
</evidence>
<feature type="region of interest" description="Disordered" evidence="11">
    <location>
        <begin position="257"/>
        <end position="282"/>
    </location>
</feature>
<keyword evidence="4" id="KW-0272">Extracellular matrix</keyword>
<comment type="similarity">
    <text evidence="2">Belongs to the fibulin family.</text>
</comment>
<comment type="caution">
    <text evidence="10">Lacks conserved residue(s) required for the propagation of feature annotation.</text>
</comment>
<organism evidence="14 15">
    <name type="scientific">Diploscapter pachys</name>
    <dbReference type="NCBI Taxonomy" id="2018661"/>
    <lineage>
        <taxon>Eukaryota</taxon>
        <taxon>Metazoa</taxon>
        <taxon>Ecdysozoa</taxon>
        <taxon>Nematoda</taxon>
        <taxon>Chromadorea</taxon>
        <taxon>Rhabditida</taxon>
        <taxon>Rhabditina</taxon>
        <taxon>Rhabditomorpha</taxon>
        <taxon>Rhabditoidea</taxon>
        <taxon>Rhabditidae</taxon>
        <taxon>Diploscapter</taxon>
    </lineage>
</organism>
<dbReference type="Pfam" id="PF12662">
    <property type="entry name" value="cEGF"/>
    <property type="match status" value="1"/>
</dbReference>
<comment type="subcellular location">
    <subcellularLocation>
        <location evidence="1">Secreted</location>
        <location evidence="1">Extracellular space</location>
        <location evidence="1">Extracellular matrix</location>
    </subcellularLocation>
</comment>
<dbReference type="Gene3D" id="2.10.25.10">
    <property type="entry name" value="Laminin"/>
    <property type="match status" value="7"/>
</dbReference>
<protein>
    <recommendedName>
        <fullName evidence="13">EGF-like domain-containing protein</fullName>
    </recommendedName>
</protein>
<dbReference type="InterPro" id="IPR000020">
    <property type="entry name" value="Anaphylatoxin/fibulin"/>
</dbReference>
<feature type="domain" description="EGF-like" evidence="13">
    <location>
        <begin position="492"/>
        <end position="532"/>
    </location>
</feature>
<dbReference type="PROSITE" id="PS01186">
    <property type="entry name" value="EGF_2"/>
    <property type="match status" value="4"/>
</dbReference>
<evidence type="ECO:0000256" key="5">
    <source>
        <dbReference type="ARBA" id="ARBA00022536"/>
    </source>
</evidence>
<evidence type="ECO:0000256" key="6">
    <source>
        <dbReference type="ARBA" id="ARBA00022729"/>
    </source>
</evidence>
<keyword evidence="3" id="KW-0964">Secreted</keyword>
<dbReference type="AlphaFoldDB" id="A0A2A2JDX0"/>
<feature type="chain" id="PRO_5012290853" description="EGF-like domain-containing protein" evidence="12">
    <location>
        <begin position="22"/>
        <end position="671"/>
    </location>
</feature>
<proteinExistence type="inferred from homology"/>
<dbReference type="PROSITE" id="PS00010">
    <property type="entry name" value="ASX_HYDROXYL"/>
    <property type="match status" value="2"/>
</dbReference>
<evidence type="ECO:0000256" key="1">
    <source>
        <dbReference type="ARBA" id="ARBA00004498"/>
    </source>
</evidence>
<dbReference type="SUPFAM" id="SSF57184">
    <property type="entry name" value="Growth factor receptor domain"/>
    <property type="match status" value="3"/>
</dbReference>
<dbReference type="InterPro" id="IPR018097">
    <property type="entry name" value="EGF_Ca-bd_CS"/>
</dbReference>
<dbReference type="InterPro" id="IPR001881">
    <property type="entry name" value="EGF-like_Ca-bd_dom"/>
</dbReference>
<dbReference type="InterPro" id="IPR049883">
    <property type="entry name" value="NOTCH1_EGF-like"/>
</dbReference>
<dbReference type="Pfam" id="PF07645">
    <property type="entry name" value="EGF_CA"/>
    <property type="match status" value="4"/>
</dbReference>
<keyword evidence="15" id="KW-1185">Reference proteome</keyword>
<dbReference type="GO" id="GO:0005509">
    <property type="term" value="F:calcium ion binding"/>
    <property type="evidence" value="ECO:0007669"/>
    <property type="project" value="InterPro"/>
</dbReference>
<evidence type="ECO:0000256" key="9">
    <source>
        <dbReference type="ARBA" id="ARBA00023180"/>
    </source>
</evidence>
<keyword evidence="8" id="KW-1015">Disulfide bond</keyword>